<accession>A0A6J7U6U6</accession>
<dbReference type="SUPFAM" id="SSF53850">
    <property type="entry name" value="Periplasmic binding protein-like II"/>
    <property type="match status" value="1"/>
</dbReference>
<name>A0A6J7U6U6_9ZZZZ</name>
<dbReference type="EMBL" id="CAFBQR010000044">
    <property type="protein sequence ID" value="CAB5061531.1"/>
    <property type="molecule type" value="Genomic_DNA"/>
</dbReference>
<reference evidence="1" key="1">
    <citation type="submission" date="2020-05" db="EMBL/GenBank/DDBJ databases">
        <authorList>
            <person name="Chiriac C."/>
            <person name="Salcher M."/>
            <person name="Ghai R."/>
            <person name="Kavagutti S V."/>
        </authorList>
    </citation>
    <scope>NUCLEOTIDE SEQUENCE</scope>
</reference>
<dbReference type="InterPro" id="IPR006059">
    <property type="entry name" value="SBP"/>
</dbReference>
<sequence length="374" mass="41068">MTTKLTGMTWDHPRGLDSVVNSNDLLQERCDISVKWDARSLLAFGDQHISEFYENYDLMIIDHPHVPDAVHANAVIALEDLATPAQLELLSQTSVGQSHASYKYQGKHWALAIDTAAQVSAYRPDKADGSPVFWSDVFDLARTGKLLWPHKPVDAFSTFATLMAQKGAPLTATKEFIDQKVALEVLEFMIELAALVPDFCATSNPIDIAERLSGEDAYAYGVCMYGYSNYSHKGFRKHRLVYEDVPSFDGQASGSQLGGAGVAISSKSKNPQAAATAAILLSMPEIQATTYGLAGGQPGNLAAWKNGALNDHTLNFFRNTLRTLERAWVRPRVLGWPDVQYQSSLVIHRALTSKQVNASVVAEIAATYEKYVKE</sequence>
<gene>
    <name evidence="1" type="ORF">UFOPK4348_00347</name>
</gene>
<organism evidence="1">
    <name type="scientific">freshwater metagenome</name>
    <dbReference type="NCBI Taxonomy" id="449393"/>
    <lineage>
        <taxon>unclassified sequences</taxon>
        <taxon>metagenomes</taxon>
        <taxon>ecological metagenomes</taxon>
    </lineage>
</organism>
<evidence type="ECO:0000313" key="1">
    <source>
        <dbReference type="EMBL" id="CAB5061531.1"/>
    </source>
</evidence>
<dbReference type="AlphaFoldDB" id="A0A6J7U6U6"/>
<protein>
    <submittedName>
        <fullName evidence="1">Unannotated protein</fullName>
    </submittedName>
</protein>
<dbReference type="Gene3D" id="3.40.190.10">
    <property type="entry name" value="Periplasmic binding protein-like II"/>
    <property type="match status" value="2"/>
</dbReference>
<proteinExistence type="predicted"/>
<dbReference type="Pfam" id="PF13416">
    <property type="entry name" value="SBP_bac_8"/>
    <property type="match status" value="1"/>
</dbReference>